<keyword evidence="3" id="KW-1185">Reference proteome</keyword>
<dbReference type="EMBL" id="JBANRG010000004">
    <property type="protein sequence ID" value="KAK7467424.1"/>
    <property type="molecule type" value="Genomic_DNA"/>
</dbReference>
<protein>
    <submittedName>
        <fullName evidence="2">Uncharacterized protein</fullName>
    </submittedName>
</protein>
<evidence type="ECO:0000313" key="3">
    <source>
        <dbReference type="Proteomes" id="UP001498398"/>
    </source>
</evidence>
<proteinExistence type="predicted"/>
<feature type="compositionally biased region" description="Polar residues" evidence="1">
    <location>
        <begin position="23"/>
        <end position="47"/>
    </location>
</feature>
<evidence type="ECO:0000256" key="1">
    <source>
        <dbReference type="SAM" id="MobiDB-lite"/>
    </source>
</evidence>
<feature type="compositionally biased region" description="Basic and acidic residues" evidence="1">
    <location>
        <begin position="120"/>
        <end position="134"/>
    </location>
</feature>
<feature type="region of interest" description="Disordered" evidence="1">
    <location>
        <begin position="1"/>
        <end position="193"/>
    </location>
</feature>
<feature type="compositionally biased region" description="Acidic residues" evidence="1">
    <location>
        <begin position="153"/>
        <end position="162"/>
    </location>
</feature>
<feature type="compositionally biased region" description="Low complexity" evidence="1">
    <location>
        <begin position="66"/>
        <end position="99"/>
    </location>
</feature>
<sequence>MFPPPFTSSSRKPSNAPGKKRQVSSNSESPKPSAHSLSHQATSQGTRPETIPLLTRSKSRTVSENAPRSSPSSTASTTPTLSRPKLPTSNLRSTSSSASHMKADESSTSEVELLVNLAQAREDSRDKSSARAGERSSAPSTPKPDDVSGKLMEEEEEFFDTEGEVRTEEIETRRSSNKGKEKEIPCPQDEEEEEEEIEKVTEWPCIFKKFHSVVPLFDEPLYVSCSRYHSTYDHANHVDPLACYGVLSNGNMPQRSAESSAELRDVLIRWETTHEYHPFGNERLLSVKDFALFFPNIFYDVSSITPLPQQGRKPTLFTAGVVTLTAGRRAHGSRLQADTRRVTSLY</sequence>
<name>A0ABR1JV46_9AGAR</name>
<feature type="compositionally biased region" description="Basic and acidic residues" evidence="1">
    <location>
        <begin position="163"/>
        <end position="184"/>
    </location>
</feature>
<dbReference type="Proteomes" id="UP001498398">
    <property type="component" value="Unassembled WGS sequence"/>
</dbReference>
<feature type="compositionally biased region" description="Basic and acidic residues" evidence="1">
    <location>
        <begin position="143"/>
        <end position="152"/>
    </location>
</feature>
<gene>
    <name evidence="2" type="ORF">VKT23_004478</name>
</gene>
<comment type="caution">
    <text evidence="2">The sequence shown here is derived from an EMBL/GenBank/DDBJ whole genome shotgun (WGS) entry which is preliminary data.</text>
</comment>
<evidence type="ECO:0000313" key="2">
    <source>
        <dbReference type="EMBL" id="KAK7467424.1"/>
    </source>
</evidence>
<reference evidence="2 3" key="1">
    <citation type="submission" date="2024-01" db="EMBL/GenBank/DDBJ databases">
        <title>A draft genome for the cacao thread blight pathogen Marasmiellus scandens.</title>
        <authorList>
            <person name="Baruah I.K."/>
            <person name="Leung J."/>
            <person name="Bukari Y."/>
            <person name="Amoako-Attah I."/>
            <person name="Meinhardt L.W."/>
            <person name="Bailey B.A."/>
            <person name="Cohen S.P."/>
        </authorList>
    </citation>
    <scope>NUCLEOTIDE SEQUENCE [LARGE SCALE GENOMIC DNA]</scope>
    <source>
        <strain evidence="2 3">GH-19</strain>
    </source>
</reference>
<organism evidence="2 3">
    <name type="scientific">Marasmiellus scandens</name>
    <dbReference type="NCBI Taxonomy" id="2682957"/>
    <lineage>
        <taxon>Eukaryota</taxon>
        <taxon>Fungi</taxon>
        <taxon>Dikarya</taxon>
        <taxon>Basidiomycota</taxon>
        <taxon>Agaricomycotina</taxon>
        <taxon>Agaricomycetes</taxon>
        <taxon>Agaricomycetidae</taxon>
        <taxon>Agaricales</taxon>
        <taxon>Marasmiineae</taxon>
        <taxon>Omphalotaceae</taxon>
        <taxon>Marasmiellus</taxon>
    </lineage>
</organism>
<accession>A0ABR1JV46</accession>